<dbReference type="Proteomes" id="UP000198748">
    <property type="component" value="Unassembled WGS sequence"/>
</dbReference>
<gene>
    <name evidence="2" type="ORF">SAMN04487996_110102</name>
</gene>
<accession>A0A1G7KG03</accession>
<sequence length="211" mass="23955">MKLKHYVLSLLMIPCHLAAAQSPDSIPGEYHLTGVMETASAILLKPDSTFELYFSYGAMDRQGHGKWQFRDGKIVLNSRPRPEKDFALVTSKTASDDFTTVKIVDSNVQILPFFETLIKTAGGEKYGKMNQEGIFQIPKTKTTGIDLFFTLAPERYTSFPVQSEDNYFEFRIEPWIIEIFVENISLKPDNDGLKGEHPLLKGDAFSYEKMK</sequence>
<dbReference type="EMBL" id="FNAN01000010">
    <property type="protein sequence ID" value="SDF35950.1"/>
    <property type="molecule type" value="Genomic_DNA"/>
</dbReference>
<reference evidence="3" key="1">
    <citation type="submission" date="2016-10" db="EMBL/GenBank/DDBJ databases">
        <authorList>
            <person name="Varghese N."/>
            <person name="Submissions S."/>
        </authorList>
    </citation>
    <scope>NUCLEOTIDE SEQUENCE [LARGE SCALE GENOMIC DNA]</scope>
    <source>
        <strain evidence="3">DSM 25329</strain>
    </source>
</reference>
<protein>
    <submittedName>
        <fullName evidence="2">Uncharacterized protein</fullName>
    </submittedName>
</protein>
<dbReference type="OrthoDB" id="9812708at2"/>
<dbReference type="AlphaFoldDB" id="A0A1G7KG03"/>
<keyword evidence="1" id="KW-0732">Signal</keyword>
<keyword evidence="3" id="KW-1185">Reference proteome</keyword>
<evidence type="ECO:0000256" key="1">
    <source>
        <dbReference type="SAM" id="SignalP"/>
    </source>
</evidence>
<organism evidence="2 3">
    <name type="scientific">Dyadobacter soli</name>
    <dbReference type="NCBI Taxonomy" id="659014"/>
    <lineage>
        <taxon>Bacteria</taxon>
        <taxon>Pseudomonadati</taxon>
        <taxon>Bacteroidota</taxon>
        <taxon>Cytophagia</taxon>
        <taxon>Cytophagales</taxon>
        <taxon>Spirosomataceae</taxon>
        <taxon>Dyadobacter</taxon>
    </lineage>
</organism>
<dbReference type="RefSeq" id="WP_090152677.1">
    <property type="nucleotide sequence ID" value="NZ_FNAN01000010.1"/>
</dbReference>
<feature type="chain" id="PRO_5011466431" evidence="1">
    <location>
        <begin position="21"/>
        <end position="211"/>
    </location>
</feature>
<proteinExistence type="predicted"/>
<name>A0A1G7KG03_9BACT</name>
<feature type="signal peptide" evidence="1">
    <location>
        <begin position="1"/>
        <end position="20"/>
    </location>
</feature>
<evidence type="ECO:0000313" key="3">
    <source>
        <dbReference type="Proteomes" id="UP000198748"/>
    </source>
</evidence>
<evidence type="ECO:0000313" key="2">
    <source>
        <dbReference type="EMBL" id="SDF35950.1"/>
    </source>
</evidence>